<dbReference type="Gene3D" id="3.60.20.40">
    <property type="match status" value="1"/>
</dbReference>
<sequence>MIRRKQRPSIAPFFSRISHSLSLAFVVALAGALAGCAGDEEESVFGEVGYIQGFYGGLAVDEPNAALVGRDVLTAGGSAADAATAISLALSVTYPSAITLGGGGSCVVHDATLGVTEALDFAPGAGSGPAGGRPTAVPGLVRGLVALHARYGRLDWRLLVAPAEQLARLGHRASRAFTTELAPAAPELFRDEPLRRVFSGPGGQPLTEGERFQQIDLAGTLGRIRGQGGGVLYTGNFADRLVEAYREVGGTLTREDLREFIPEWRTTVVMPQGEVEMHFAPPPAQAGVVEAQVFGMLGAEDRYAEADPSERPHLLVEASRRALADRRQWLDGYFARPDWRALVAQAHLEDLFAGYDQNAAFAPGGAGGGAGLDMVEAPAGTGFVVVDRDGMAVACDLTNYYPFGIGRAAPGTGIIPAAAPTGHGRNTLALGPAIGVEAGSFAFRFAVAANGGVFSQATVNQIAADVVLRGEKPGDAVAAKRVLGFDQPSLAVVERGAPETVEALRRANHQVQETIWPARANVIHCPYGLPDSQYDSLCAVAHDPRGFGLSVSAPSEEN</sequence>
<dbReference type="PANTHER" id="PTHR43199">
    <property type="entry name" value="GLUTATHIONE HYDROLASE"/>
    <property type="match status" value="1"/>
</dbReference>
<dbReference type="PANTHER" id="PTHR43199:SF1">
    <property type="entry name" value="GLUTATHIONE HYDROLASE PROENZYME"/>
    <property type="match status" value="1"/>
</dbReference>
<dbReference type="SUPFAM" id="SSF56235">
    <property type="entry name" value="N-terminal nucleophile aminohydrolases (Ntn hydrolases)"/>
    <property type="match status" value="1"/>
</dbReference>
<dbReference type="Pfam" id="PF01019">
    <property type="entry name" value="G_glu_transpept"/>
    <property type="match status" value="1"/>
</dbReference>
<evidence type="ECO:0000256" key="3">
    <source>
        <dbReference type="ARBA" id="ARBA00022801"/>
    </source>
</evidence>
<dbReference type="EC" id="2.3.2.2" evidence="6"/>
<proteinExistence type="inferred from homology"/>
<organism evidence="6 7">
    <name type="scientific">Marivibrio halodurans</name>
    <dbReference type="NCBI Taxonomy" id="2039722"/>
    <lineage>
        <taxon>Bacteria</taxon>
        <taxon>Pseudomonadati</taxon>
        <taxon>Pseudomonadota</taxon>
        <taxon>Alphaproteobacteria</taxon>
        <taxon>Rhodospirillales</taxon>
        <taxon>Rhodospirillaceae</taxon>
        <taxon>Marivibrio</taxon>
    </lineage>
</organism>
<dbReference type="RefSeq" id="WP_210682251.1">
    <property type="nucleotide sequence ID" value="NZ_JAGMWN010000005.1"/>
</dbReference>
<comment type="caution">
    <text evidence="6">The sequence shown here is derived from an EMBL/GenBank/DDBJ whole genome shotgun (WGS) entry which is preliminary data.</text>
</comment>
<comment type="similarity">
    <text evidence="1">Belongs to the gamma-glutamyltransferase family.</text>
</comment>
<evidence type="ECO:0000256" key="5">
    <source>
        <dbReference type="SAM" id="SignalP"/>
    </source>
</evidence>
<dbReference type="InterPro" id="IPR043137">
    <property type="entry name" value="GGT_ssub_C"/>
</dbReference>
<name>A0A8J7S911_9PROT</name>
<evidence type="ECO:0000256" key="4">
    <source>
        <dbReference type="ARBA" id="ARBA00023145"/>
    </source>
</evidence>
<evidence type="ECO:0000256" key="2">
    <source>
        <dbReference type="ARBA" id="ARBA00022679"/>
    </source>
</evidence>
<feature type="signal peptide" evidence="5">
    <location>
        <begin position="1"/>
        <end position="24"/>
    </location>
</feature>
<evidence type="ECO:0000256" key="1">
    <source>
        <dbReference type="ARBA" id="ARBA00009381"/>
    </source>
</evidence>
<dbReference type="Proteomes" id="UP000672602">
    <property type="component" value="Unassembled WGS sequence"/>
</dbReference>
<dbReference type="AlphaFoldDB" id="A0A8J7S911"/>
<keyword evidence="7" id="KW-1185">Reference proteome</keyword>
<keyword evidence="3" id="KW-0378">Hydrolase</keyword>
<keyword evidence="2 6" id="KW-0808">Transferase</keyword>
<dbReference type="InterPro" id="IPR043138">
    <property type="entry name" value="GGT_lsub"/>
</dbReference>
<keyword evidence="4" id="KW-0865">Zymogen</keyword>
<dbReference type="InterPro" id="IPR051792">
    <property type="entry name" value="GGT_bact"/>
</dbReference>
<feature type="chain" id="PRO_5035201093" evidence="5">
    <location>
        <begin position="25"/>
        <end position="558"/>
    </location>
</feature>
<dbReference type="PRINTS" id="PR01210">
    <property type="entry name" value="GGTRANSPTASE"/>
</dbReference>
<accession>A0A8J7S911</accession>
<evidence type="ECO:0000313" key="6">
    <source>
        <dbReference type="EMBL" id="MBP5857662.1"/>
    </source>
</evidence>
<dbReference type="InterPro" id="IPR029055">
    <property type="entry name" value="Ntn_hydrolases_N"/>
</dbReference>
<evidence type="ECO:0000313" key="7">
    <source>
        <dbReference type="Proteomes" id="UP000672602"/>
    </source>
</evidence>
<dbReference type="GO" id="GO:0016787">
    <property type="term" value="F:hydrolase activity"/>
    <property type="evidence" value="ECO:0007669"/>
    <property type="project" value="UniProtKB-KW"/>
</dbReference>
<reference evidence="6" key="1">
    <citation type="submission" date="2021-04" db="EMBL/GenBank/DDBJ databases">
        <authorList>
            <person name="Zhang D.-C."/>
        </authorList>
    </citation>
    <scope>NUCLEOTIDE SEQUENCE</scope>
    <source>
        <strain evidence="6">CGMCC 1.15697</strain>
    </source>
</reference>
<dbReference type="Gene3D" id="1.10.246.130">
    <property type="match status" value="1"/>
</dbReference>
<dbReference type="EMBL" id="JAGMWN010000005">
    <property type="protein sequence ID" value="MBP5857662.1"/>
    <property type="molecule type" value="Genomic_DNA"/>
</dbReference>
<keyword evidence="6" id="KW-0012">Acyltransferase</keyword>
<protein>
    <submittedName>
        <fullName evidence="6">Gamma-glutamyltransferase</fullName>
        <ecNumber evidence="6">2.3.2.2</ecNumber>
    </submittedName>
</protein>
<keyword evidence="5" id="KW-0732">Signal</keyword>
<gene>
    <name evidence="6" type="ORF">KAJ83_11635</name>
</gene>
<dbReference type="GO" id="GO:0103068">
    <property type="term" value="F:leukotriene C4 gamma-glutamyl transferase activity"/>
    <property type="evidence" value="ECO:0007669"/>
    <property type="project" value="UniProtKB-EC"/>
</dbReference>